<reference evidence="3 4" key="1">
    <citation type="submission" date="2018-07" db="EMBL/GenBank/DDBJ databases">
        <title>Genomic Encyclopedia of Type Strains, Phase IV (KMG-IV): sequencing the most valuable type-strain genomes for metagenomic binning, comparative biology and taxonomic classification.</title>
        <authorList>
            <person name="Goeker M."/>
        </authorList>
    </citation>
    <scope>NUCLEOTIDE SEQUENCE [LARGE SCALE GENOMIC DNA]</scope>
    <source>
        <strain evidence="3 4">DSM 27016</strain>
    </source>
</reference>
<proteinExistence type="predicted"/>
<dbReference type="PANTHER" id="PTHR34614">
    <property type="match status" value="1"/>
</dbReference>
<dbReference type="Pfam" id="PF01609">
    <property type="entry name" value="DDE_Tnp_1"/>
    <property type="match status" value="1"/>
</dbReference>
<name>A0A369ABX0_9FIRM</name>
<dbReference type="SUPFAM" id="SSF53098">
    <property type="entry name" value="Ribonuclease H-like"/>
    <property type="match status" value="1"/>
</dbReference>
<dbReference type="OrthoDB" id="9767746at2"/>
<dbReference type="InterPro" id="IPR012337">
    <property type="entry name" value="RNaseH-like_sf"/>
</dbReference>
<dbReference type="AlphaFoldDB" id="A0A369ABX0"/>
<keyword evidence="4" id="KW-1185">Reference proteome</keyword>
<dbReference type="Proteomes" id="UP000253034">
    <property type="component" value="Unassembled WGS sequence"/>
</dbReference>
<organism evidence="3 4">
    <name type="scientific">Anaerobacterium chartisolvens</name>
    <dbReference type="NCBI Taxonomy" id="1297424"/>
    <lineage>
        <taxon>Bacteria</taxon>
        <taxon>Bacillati</taxon>
        <taxon>Bacillota</taxon>
        <taxon>Clostridia</taxon>
        <taxon>Eubacteriales</taxon>
        <taxon>Oscillospiraceae</taxon>
        <taxon>Anaerobacterium</taxon>
    </lineage>
</organism>
<keyword evidence="1" id="KW-0472">Membrane</keyword>
<feature type="transmembrane region" description="Helical" evidence="1">
    <location>
        <begin position="482"/>
        <end position="499"/>
    </location>
</feature>
<keyword evidence="1" id="KW-0812">Transmembrane</keyword>
<dbReference type="InterPro" id="IPR002559">
    <property type="entry name" value="Transposase_11"/>
</dbReference>
<evidence type="ECO:0000256" key="1">
    <source>
        <dbReference type="SAM" id="Phobius"/>
    </source>
</evidence>
<dbReference type="NCBIfam" id="NF033559">
    <property type="entry name" value="transpos_IS1634"/>
    <property type="match status" value="1"/>
</dbReference>
<dbReference type="RefSeq" id="WP_114300513.1">
    <property type="nucleotide sequence ID" value="NZ_QPJT01000074.1"/>
</dbReference>
<dbReference type="EMBL" id="QPJT01000074">
    <property type="protein sequence ID" value="RCX06849.1"/>
    <property type="molecule type" value="Genomic_DNA"/>
</dbReference>
<gene>
    <name evidence="3" type="ORF">DFR58_1741</name>
</gene>
<comment type="caution">
    <text evidence="3">The sequence shown here is derived from an EMBL/GenBank/DDBJ whole genome shotgun (WGS) entry which is preliminary data.</text>
</comment>
<evidence type="ECO:0000313" key="4">
    <source>
        <dbReference type="Proteomes" id="UP000253034"/>
    </source>
</evidence>
<accession>A0A369ABX0</accession>
<protein>
    <submittedName>
        <fullName evidence="3">Transposase</fullName>
    </submittedName>
</protein>
<evidence type="ECO:0000313" key="3">
    <source>
        <dbReference type="EMBL" id="RCX06849.1"/>
    </source>
</evidence>
<dbReference type="GO" id="GO:0004803">
    <property type="term" value="F:transposase activity"/>
    <property type="evidence" value="ECO:0007669"/>
    <property type="project" value="InterPro"/>
</dbReference>
<dbReference type="GO" id="GO:0003677">
    <property type="term" value="F:DNA binding"/>
    <property type="evidence" value="ECO:0007669"/>
    <property type="project" value="InterPro"/>
</dbReference>
<feature type="domain" description="Transposase IS4-like" evidence="2">
    <location>
        <begin position="216"/>
        <end position="495"/>
    </location>
</feature>
<dbReference type="PANTHER" id="PTHR34614:SF2">
    <property type="entry name" value="TRANSPOSASE IS4-LIKE DOMAIN-CONTAINING PROTEIN"/>
    <property type="match status" value="1"/>
</dbReference>
<dbReference type="InterPro" id="IPR047654">
    <property type="entry name" value="IS1634_transpos"/>
</dbReference>
<keyword evidence="1" id="KW-1133">Transmembrane helix</keyword>
<dbReference type="GO" id="GO:0006313">
    <property type="term" value="P:DNA transposition"/>
    <property type="evidence" value="ECO:0007669"/>
    <property type="project" value="InterPro"/>
</dbReference>
<sequence>MAYFLKKTNLKRGIYLQIYESFYNHDKKQTAHKSYKAVGYVQDLIHSGISDPIAYYSDVVAQMNIEAKRAKEENEVKQIGESPESYLGYFLLQSIYDSLHVSNYLDLMQSVRGFRFRLSALIEALTYSRAVDPCSKNRTCHDVLPKLYESYDLSYDQILDGVEYMGNEYEKIIEIFNHQVSLKYPLDTSTTYFDCTNFYFEIDKEDESRKKGPSKENRHDPIIGLGLLLDANQIPIGMKLYPGNESEKPVIRDVIKELKDRNQISGKTVQVADKGLNCADNVINALKNKDGYLFSKSVKQLPETEKTWVLLNDGYKKVIDSDGTLLYQIKECIDEFPYTYTNENGKKHVVRLKEKRVVTYNPKLAEKKKYEINKMVENAKMLKACQAKKSEFGECSKYVTFGCADQKGNVIDGKVRVAINQDAIDKDLMLAGYNLLVTSEIKMRADDIYNTYHNLWRIEESFKVMKTYLDARPVYLQKTASIHGHFLICYLAVLLIRLLQFKVLKNKYCTEKLINFIREFRIVKLEHNKYVNITSSSKFIKSLSDELKLPITNYFLNDSQIKMMLNYAF</sequence>
<evidence type="ECO:0000259" key="2">
    <source>
        <dbReference type="Pfam" id="PF01609"/>
    </source>
</evidence>